<accession>A0ABV9GJ03</accession>
<gene>
    <name evidence="5" type="ORF">ACFO4N_02150</name>
</gene>
<name>A0ABV9GJ03_9BACL</name>
<dbReference type="SUPFAM" id="SSF52540">
    <property type="entry name" value="P-loop containing nucleoside triphosphate hydrolases"/>
    <property type="match status" value="2"/>
</dbReference>
<dbReference type="PANTHER" id="PTHR42855:SF2">
    <property type="entry name" value="DRUG RESISTANCE ABC TRANSPORTER,ATP-BINDING PROTEIN"/>
    <property type="match status" value="1"/>
</dbReference>
<evidence type="ECO:0000256" key="3">
    <source>
        <dbReference type="SAM" id="Coils"/>
    </source>
</evidence>
<dbReference type="GO" id="GO:0005524">
    <property type="term" value="F:ATP binding"/>
    <property type="evidence" value="ECO:0007669"/>
    <property type="project" value="UniProtKB-KW"/>
</dbReference>
<dbReference type="InterPro" id="IPR003593">
    <property type="entry name" value="AAA+_ATPase"/>
</dbReference>
<keyword evidence="1" id="KW-0547">Nucleotide-binding</keyword>
<dbReference type="CDD" id="cd03221">
    <property type="entry name" value="ABCF_EF-3"/>
    <property type="match status" value="2"/>
</dbReference>
<dbReference type="InterPro" id="IPR003439">
    <property type="entry name" value="ABC_transporter-like_ATP-bd"/>
</dbReference>
<dbReference type="InterPro" id="IPR051309">
    <property type="entry name" value="ABCF_ATPase"/>
</dbReference>
<dbReference type="PROSITE" id="PS50893">
    <property type="entry name" value="ABC_TRANSPORTER_2"/>
    <property type="match status" value="2"/>
</dbReference>
<dbReference type="Pfam" id="PF12848">
    <property type="entry name" value="ABC_tran_Xtn"/>
    <property type="match status" value="1"/>
</dbReference>
<dbReference type="SMART" id="SM00382">
    <property type="entry name" value="AAA"/>
    <property type="match status" value="2"/>
</dbReference>
<keyword evidence="3" id="KW-0175">Coiled coil</keyword>
<organism evidence="5 6">
    <name type="scientific">Camelliibacillus cellulosilyticus</name>
    <dbReference type="NCBI Taxonomy" id="2174486"/>
    <lineage>
        <taxon>Bacteria</taxon>
        <taxon>Bacillati</taxon>
        <taxon>Bacillota</taxon>
        <taxon>Bacilli</taxon>
        <taxon>Bacillales</taxon>
        <taxon>Sporolactobacillaceae</taxon>
        <taxon>Camelliibacillus</taxon>
    </lineage>
</organism>
<dbReference type="Pfam" id="PF00005">
    <property type="entry name" value="ABC_tran"/>
    <property type="match status" value="2"/>
</dbReference>
<dbReference type="PANTHER" id="PTHR42855">
    <property type="entry name" value="ABC TRANSPORTER ATP-BINDING SUBUNIT"/>
    <property type="match status" value="1"/>
</dbReference>
<comment type="caution">
    <text evidence="5">The sequence shown here is derived from an EMBL/GenBank/DDBJ whole genome shotgun (WGS) entry which is preliminary data.</text>
</comment>
<feature type="domain" description="ABC transporter" evidence="4">
    <location>
        <begin position="4"/>
        <end position="259"/>
    </location>
</feature>
<evidence type="ECO:0000259" key="4">
    <source>
        <dbReference type="PROSITE" id="PS50893"/>
    </source>
</evidence>
<dbReference type="InterPro" id="IPR017871">
    <property type="entry name" value="ABC_transporter-like_CS"/>
</dbReference>
<dbReference type="InterPro" id="IPR032781">
    <property type="entry name" value="ABC_tran_Xtn"/>
</dbReference>
<evidence type="ECO:0000313" key="6">
    <source>
        <dbReference type="Proteomes" id="UP001596022"/>
    </source>
</evidence>
<proteinExistence type="predicted"/>
<dbReference type="PROSITE" id="PS00211">
    <property type="entry name" value="ABC_TRANSPORTER_1"/>
    <property type="match status" value="1"/>
</dbReference>
<sequence length="526" mass="59720">MSIVNVEHLTHGFGDKTVFKEVDFRILPGEHVGLVGPNGAGKSSLIKILSGTLLPDEGKVEWHPRVKVGHLEQHQQLEPGMTIMAFLQRAFQTHYDQEKRLMALGDQMAANDGEELDRLLDEYGKLQEWLEQNDFYNIDNKIENVATGLGLADLGLSTDVSMLSGGQRTKLLLAHLLLQEPDMLLLDEPTNYLDTNHIEWLTGYLKSYPNAFLLVSHEHDFMNEVVGVIYHLEHQKLTRFVGNYRRFLEQYELRERQLMQDYERQQKEIDKLETYIAKNKARASTAKQAKSREKRLQKIDRIEKPSKLPKPRFHFPVGTTPVSVVMEAQNLSVGYDRALFPAVDLVLKRGEKVAIIGHNGVGKTTLLKTLLGEKQSLGGSVAHGDRVKPAYFEQENLMAKDETALSYIWNRYPKLKEKDVRTALARCGLTATHIRQPLASLSGGEKTKVRLCDMTLKKGNWLILDEPTNHLDVDAKNALKEALIRYDGTLLIVSHEKSFIEGWVSAVWDVEAWQQSALASGRKRNR</sequence>
<dbReference type="Gene3D" id="3.40.50.300">
    <property type="entry name" value="P-loop containing nucleotide triphosphate hydrolases"/>
    <property type="match status" value="2"/>
</dbReference>
<evidence type="ECO:0000313" key="5">
    <source>
        <dbReference type="EMBL" id="MFC4617529.1"/>
    </source>
</evidence>
<feature type="domain" description="ABC transporter" evidence="4">
    <location>
        <begin position="317"/>
        <end position="526"/>
    </location>
</feature>
<evidence type="ECO:0000256" key="1">
    <source>
        <dbReference type="ARBA" id="ARBA00022741"/>
    </source>
</evidence>
<evidence type="ECO:0000256" key="2">
    <source>
        <dbReference type="ARBA" id="ARBA00022840"/>
    </source>
</evidence>
<dbReference type="EMBL" id="JBHSFW010000001">
    <property type="protein sequence ID" value="MFC4617529.1"/>
    <property type="molecule type" value="Genomic_DNA"/>
</dbReference>
<protein>
    <submittedName>
        <fullName evidence="5">ABC-F family ATP-binding cassette domain-containing protein</fullName>
    </submittedName>
</protein>
<keyword evidence="6" id="KW-1185">Reference proteome</keyword>
<dbReference type="RefSeq" id="WP_376844569.1">
    <property type="nucleotide sequence ID" value="NZ_JBHSFW010000001.1"/>
</dbReference>
<keyword evidence="2 5" id="KW-0067">ATP-binding</keyword>
<dbReference type="Proteomes" id="UP001596022">
    <property type="component" value="Unassembled WGS sequence"/>
</dbReference>
<feature type="coiled-coil region" evidence="3">
    <location>
        <begin position="248"/>
        <end position="282"/>
    </location>
</feature>
<dbReference type="InterPro" id="IPR027417">
    <property type="entry name" value="P-loop_NTPase"/>
</dbReference>
<reference evidence="6" key="1">
    <citation type="journal article" date="2019" name="Int. J. Syst. Evol. Microbiol.">
        <title>The Global Catalogue of Microorganisms (GCM) 10K type strain sequencing project: providing services to taxonomists for standard genome sequencing and annotation.</title>
        <authorList>
            <consortium name="The Broad Institute Genomics Platform"/>
            <consortium name="The Broad Institute Genome Sequencing Center for Infectious Disease"/>
            <person name="Wu L."/>
            <person name="Ma J."/>
        </authorList>
    </citation>
    <scope>NUCLEOTIDE SEQUENCE [LARGE SCALE GENOMIC DNA]</scope>
    <source>
        <strain evidence="6">CGMCC 1.16306</strain>
    </source>
</reference>